<evidence type="ECO:0000259" key="9">
    <source>
        <dbReference type="PROSITE" id="PS51379"/>
    </source>
</evidence>
<dbReference type="STRING" id="679937.Bcop_0331"/>
<dbReference type="GO" id="GO:0052693">
    <property type="term" value="F:epoxyqueuosine reductase activity"/>
    <property type="evidence" value="ECO:0007669"/>
    <property type="project" value="TreeGrafter"/>
</dbReference>
<dbReference type="InterPro" id="IPR004453">
    <property type="entry name" value="QueG"/>
</dbReference>
<dbReference type="InterPro" id="IPR017900">
    <property type="entry name" value="4Fe4S_Fe_S_CS"/>
</dbReference>
<keyword evidence="1" id="KW-0004">4Fe-4S</keyword>
<protein>
    <recommendedName>
        <fullName evidence="9">4Fe-4S ferredoxin-type domain-containing protein</fullName>
    </recommendedName>
</protein>
<keyword evidence="2" id="KW-0963">Cytoplasm</keyword>
<dbReference type="PROSITE" id="PS00198">
    <property type="entry name" value="4FE4S_FER_1"/>
    <property type="match status" value="1"/>
</dbReference>
<evidence type="ECO:0000256" key="3">
    <source>
        <dbReference type="ARBA" id="ARBA00022694"/>
    </source>
</evidence>
<dbReference type="OrthoDB" id="9784571at2"/>
<dbReference type="PANTHER" id="PTHR30002">
    <property type="entry name" value="EPOXYQUEUOSINE REDUCTASE"/>
    <property type="match status" value="1"/>
</dbReference>
<dbReference type="Proteomes" id="UP000018439">
    <property type="component" value="Chromosome"/>
</dbReference>
<dbReference type="Pfam" id="PF08331">
    <property type="entry name" value="QueG_DUF1730"/>
    <property type="match status" value="1"/>
</dbReference>
<dbReference type="HOGENOM" id="CLU_030790_0_1_10"/>
<dbReference type="SUPFAM" id="SSF46548">
    <property type="entry name" value="alpha-helical ferredoxin"/>
    <property type="match status" value="1"/>
</dbReference>
<feature type="domain" description="4Fe-4S ferredoxin-type" evidence="9">
    <location>
        <begin position="179"/>
        <end position="208"/>
    </location>
</feature>
<evidence type="ECO:0000313" key="11">
    <source>
        <dbReference type="Proteomes" id="UP000018439"/>
    </source>
</evidence>
<evidence type="ECO:0000256" key="5">
    <source>
        <dbReference type="ARBA" id="ARBA00022785"/>
    </source>
</evidence>
<reference evidence="10 11" key="1">
    <citation type="journal article" date="2011" name="Stand. Genomic Sci.">
        <title>Non-contiguous finished genome sequence of Bacteroides coprosuis type strain (PC139).</title>
        <authorList>
            <person name="Land M."/>
            <person name="Held B."/>
            <person name="Gronow S."/>
            <person name="Abt B."/>
            <person name="Lucas S."/>
            <person name="Del Rio T.G."/>
            <person name="Nolan M."/>
            <person name="Tice H."/>
            <person name="Cheng J.F."/>
            <person name="Pitluck S."/>
            <person name="Liolios K."/>
            <person name="Pagani I."/>
            <person name="Ivanova N."/>
            <person name="Mavromatis K."/>
            <person name="Mikhailova N."/>
            <person name="Pati A."/>
            <person name="Tapia R."/>
            <person name="Han C."/>
            <person name="Goodwin L."/>
            <person name="Chen A."/>
            <person name="Palaniappan K."/>
            <person name="Hauser L."/>
            <person name="Brambilla E.M."/>
            <person name="Rohde M."/>
            <person name="Goker M."/>
            <person name="Detter J.C."/>
            <person name="Woyke T."/>
            <person name="Bristow J."/>
            <person name="Eisen J.A."/>
            <person name="Markowitz V."/>
            <person name="Hugenholtz P."/>
            <person name="Kyrpides N.C."/>
            <person name="Klenk H.P."/>
            <person name="Lapidus A."/>
        </authorList>
    </citation>
    <scope>NUCLEOTIDE SEQUENCE [LARGE SCALE GENOMIC DNA]</scope>
    <source>
        <strain evidence="10 11">DSM 18011</strain>
    </source>
</reference>
<keyword evidence="3" id="KW-0819">tRNA processing</keyword>
<dbReference type="PANTHER" id="PTHR30002:SF4">
    <property type="entry name" value="EPOXYQUEUOSINE REDUCTASE"/>
    <property type="match status" value="1"/>
</dbReference>
<evidence type="ECO:0000256" key="6">
    <source>
        <dbReference type="ARBA" id="ARBA00023002"/>
    </source>
</evidence>
<keyword evidence="8" id="KW-0411">Iron-sulfur</keyword>
<evidence type="ECO:0000256" key="1">
    <source>
        <dbReference type="ARBA" id="ARBA00022485"/>
    </source>
</evidence>
<sequence length="318" mass="36643">MSLNYSKKELTHKIKSIAIELGFSACGVAKAEKVDSKITTYFQNWIEKGYHADMDYLANYYDKRMDPQILVPGTKSIISLALNYYPEKFIPEKEYQIAWYAYGKDYHFLIKDKLTQLFKAIHDITPIEGRVFCDTAPVLERYWAWKAGLGWIGKNTQLIIPHAGSSFFLGELFINLDLEYDTPQPDRCGNCNKCLVACPTNALQAPRIMNANKCISYQTIENRGEIDSHIIPLLENKIYGCDDCIKVCPWTRFSQPTTIKEFAISNELLNMTKEKWSTLSVQEYQELFRKSAVKRAKFSGIQRNINAVHQRDPFLSDK</sequence>
<dbReference type="GO" id="GO:0008616">
    <property type="term" value="P:tRNA queuosine(34) biosynthetic process"/>
    <property type="evidence" value="ECO:0007669"/>
    <property type="project" value="UniProtKB-KW"/>
</dbReference>
<evidence type="ECO:0000256" key="2">
    <source>
        <dbReference type="ARBA" id="ARBA00022490"/>
    </source>
</evidence>
<evidence type="ECO:0000256" key="8">
    <source>
        <dbReference type="ARBA" id="ARBA00023014"/>
    </source>
</evidence>
<accession>F3ZQH2</accession>
<organism evidence="10 11">
    <name type="scientific">Bacteroides coprosuis DSM 18011</name>
    <dbReference type="NCBI Taxonomy" id="679937"/>
    <lineage>
        <taxon>Bacteria</taxon>
        <taxon>Pseudomonadati</taxon>
        <taxon>Bacteroidota</taxon>
        <taxon>Bacteroidia</taxon>
        <taxon>Bacteroidales</taxon>
        <taxon>Bacteroidaceae</taxon>
        <taxon>Bacteroides</taxon>
    </lineage>
</organism>
<evidence type="ECO:0000256" key="7">
    <source>
        <dbReference type="ARBA" id="ARBA00023004"/>
    </source>
</evidence>
<dbReference type="EMBL" id="CM001167">
    <property type="protein sequence ID" value="EGJ70550.1"/>
    <property type="molecule type" value="Genomic_DNA"/>
</dbReference>
<proteinExistence type="predicted"/>
<evidence type="ECO:0000256" key="4">
    <source>
        <dbReference type="ARBA" id="ARBA00022723"/>
    </source>
</evidence>
<dbReference type="PROSITE" id="PS51379">
    <property type="entry name" value="4FE4S_FER_2"/>
    <property type="match status" value="1"/>
</dbReference>
<dbReference type="GO" id="GO:0046872">
    <property type="term" value="F:metal ion binding"/>
    <property type="evidence" value="ECO:0007669"/>
    <property type="project" value="UniProtKB-KW"/>
</dbReference>
<keyword evidence="6" id="KW-0560">Oxidoreductase</keyword>
<dbReference type="eggNOG" id="COG1600">
    <property type="taxonomic scope" value="Bacteria"/>
</dbReference>
<gene>
    <name evidence="10" type="ORF">Bcop_0331</name>
</gene>
<keyword evidence="5" id="KW-0671">Queuosine biosynthesis</keyword>
<keyword evidence="4" id="KW-0479">Metal-binding</keyword>
<dbReference type="NCBIfam" id="TIGR00276">
    <property type="entry name" value="tRNA epoxyqueuosine(34) reductase QueG"/>
    <property type="match status" value="1"/>
</dbReference>
<dbReference type="Pfam" id="PF13484">
    <property type="entry name" value="Fer4_16"/>
    <property type="match status" value="1"/>
</dbReference>
<evidence type="ECO:0000313" key="10">
    <source>
        <dbReference type="EMBL" id="EGJ70550.1"/>
    </source>
</evidence>
<name>F3ZQH2_9BACE</name>
<dbReference type="GO" id="GO:0051539">
    <property type="term" value="F:4 iron, 4 sulfur cluster binding"/>
    <property type="evidence" value="ECO:0007669"/>
    <property type="project" value="UniProtKB-KW"/>
</dbReference>
<dbReference type="InterPro" id="IPR017896">
    <property type="entry name" value="4Fe4S_Fe-S-bd"/>
</dbReference>
<keyword evidence="7" id="KW-0408">Iron</keyword>
<dbReference type="InterPro" id="IPR013542">
    <property type="entry name" value="QueG_DUF1730"/>
</dbReference>
<dbReference type="AlphaFoldDB" id="F3ZQH2"/>
<keyword evidence="11" id="KW-1185">Reference proteome</keyword>
<dbReference type="Gene3D" id="3.30.70.20">
    <property type="match status" value="1"/>
</dbReference>